<proteinExistence type="predicted"/>
<protein>
    <submittedName>
        <fullName evidence="1">ORFY protein</fullName>
    </submittedName>
</protein>
<accession>A0A2H4U908</accession>
<organism evidence="1">
    <name type="scientific">Cacao swollen shoot Togo A virus</name>
    <dbReference type="NCBI Taxonomy" id="1960254"/>
    <lineage>
        <taxon>Viruses</taxon>
        <taxon>Riboviria</taxon>
        <taxon>Pararnavirae</taxon>
        <taxon>Artverviricota</taxon>
        <taxon>Revtraviricetes</taxon>
        <taxon>Ortervirales</taxon>
        <taxon>Caulimoviridae</taxon>
        <taxon>Badnavirus</taxon>
        <taxon>Badnavirus zetainflatheobromae</taxon>
    </lineage>
</organism>
<name>A0A2H4U908_9VIRU</name>
<dbReference type="EMBL" id="MF642716">
    <property type="protein sequence ID" value="ATZ69446.1"/>
    <property type="molecule type" value="Genomic_DNA"/>
</dbReference>
<sequence length="126" mass="14045">MEPTTGRRAAEVPATQLCGVDRPYSLAYDGLLQQRKNTLTHGNLTLATERSISAQLYRLKEQAAQTALIALRDFQSLLHYERDHLSSSATKDNWASNKLPLAHQKVIELDQHVAAIDAIIEQVVQP</sequence>
<evidence type="ECO:0000313" key="1">
    <source>
        <dbReference type="EMBL" id="ATZ69446.1"/>
    </source>
</evidence>
<reference evidence="1" key="1">
    <citation type="journal article" date="2017" name="Virus Res.">
        <title>Next generation sequencing elucidates cacao badnavirus diversity and reveals the existence of more than ten viral species.</title>
        <authorList>
            <person name="Muller E."/>
            <person name="Ravel S."/>
            <person name="Agret C."/>
            <person name="Abrokwah F."/>
            <person name="Dzahini-Obiatey H."/>
            <person name="Galyuon I."/>
            <person name="Kouakou K."/>
            <person name="Jeyaseelan E.C."/>
            <person name="Allainguillaume J."/>
            <person name="Wetten A."/>
        </authorList>
    </citation>
    <scope>NUCLEOTIDE SEQUENCE</scope>
    <source>
        <strain evidence="1">Gha25-15</strain>
    </source>
</reference>